<feature type="compositionally biased region" description="Basic residues" evidence="1">
    <location>
        <begin position="85"/>
        <end position="98"/>
    </location>
</feature>
<proteinExistence type="predicted"/>
<feature type="region of interest" description="Disordered" evidence="1">
    <location>
        <begin position="60"/>
        <end position="98"/>
    </location>
</feature>
<feature type="compositionally biased region" description="Low complexity" evidence="1">
    <location>
        <begin position="70"/>
        <end position="82"/>
    </location>
</feature>
<dbReference type="EMBL" id="MU864361">
    <property type="protein sequence ID" value="KAK4191092.1"/>
    <property type="molecule type" value="Genomic_DNA"/>
</dbReference>
<feature type="compositionally biased region" description="Low complexity" evidence="1">
    <location>
        <begin position="125"/>
        <end position="146"/>
    </location>
</feature>
<comment type="caution">
    <text evidence="2">The sequence shown here is derived from an EMBL/GenBank/DDBJ whole genome shotgun (WGS) entry which is preliminary data.</text>
</comment>
<evidence type="ECO:0000256" key="1">
    <source>
        <dbReference type="SAM" id="MobiDB-lite"/>
    </source>
</evidence>
<evidence type="ECO:0000313" key="2">
    <source>
        <dbReference type="EMBL" id="KAK4191092.1"/>
    </source>
</evidence>
<sequence>MSFSDSLDNTIPSSNRAEAFDPQILKAMELGRARAREEYEKAIAAEAVAKVLLGMSNGNKLSDSMHAPRNRAASTSSSNSEIARAHQKASSKNRRAGRALRECLPSHVKWQNSHGFNPNADGTLTVPASTQSTTATPASESSVTTTTQLNGPVKLDVAAATAVPAAVNTASPDASTIKAMEMGRPLARKQHQEALEVVAF</sequence>
<organism evidence="2 3">
    <name type="scientific">Podospora australis</name>
    <dbReference type="NCBI Taxonomy" id="1536484"/>
    <lineage>
        <taxon>Eukaryota</taxon>
        <taxon>Fungi</taxon>
        <taxon>Dikarya</taxon>
        <taxon>Ascomycota</taxon>
        <taxon>Pezizomycotina</taxon>
        <taxon>Sordariomycetes</taxon>
        <taxon>Sordariomycetidae</taxon>
        <taxon>Sordariales</taxon>
        <taxon>Podosporaceae</taxon>
        <taxon>Podospora</taxon>
    </lineage>
</organism>
<gene>
    <name evidence="2" type="ORF">QBC35DRAFT_448710</name>
</gene>
<reference evidence="2" key="2">
    <citation type="submission" date="2023-05" db="EMBL/GenBank/DDBJ databases">
        <authorList>
            <consortium name="Lawrence Berkeley National Laboratory"/>
            <person name="Steindorff A."/>
            <person name="Hensen N."/>
            <person name="Bonometti L."/>
            <person name="Westerberg I."/>
            <person name="Brannstrom I.O."/>
            <person name="Guillou S."/>
            <person name="Cros-Aarteil S."/>
            <person name="Calhoun S."/>
            <person name="Haridas S."/>
            <person name="Kuo A."/>
            <person name="Mondo S."/>
            <person name="Pangilinan J."/>
            <person name="Riley R."/>
            <person name="Labutti K."/>
            <person name="Andreopoulos B."/>
            <person name="Lipzen A."/>
            <person name="Chen C."/>
            <person name="Yanf M."/>
            <person name="Daum C."/>
            <person name="Ng V."/>
            <person name="Clum A."/>
            <person name="Ohm R."/>
            <person name="Martin F."/>
            <person name="Silar P."/>
            <person name="Natvig D."/>
            <person name="Lalanne C."/>
            <person name="Gautier V."/>
            <person name="Ament-Velasquez S.L."/>
            <person name="Kruys A."/>
            <person name="Hutchinson M.I."/>
            <person name="Powell A.J."/>
            <person name="Barry K."/>
            <person name="Miller A.N."/>
            <person name="Grigoriev I.V."/>
            <person name="Debuchy R."/>
            <person name="Gladieux P."/>
            <person name="Thoren M.H."/>
            <person name="Johannesson H."/>
        </authorList>
    </citation>
    <scope>NUCLEOTIDE SEQUENCE</scope>
    <source>
        <strain evidence="2">PSN309</strain>
    </source>
</reference>
<evidence type="ECO:0000313" key="3">
    <source>
        <dbReference type="Proteomes" id="UP001302126"/>
    </source>
</evidence>
<reference evidence="2" key="1">
    <citation type="journal article" date="2023" name="Mol. Phylogenet. Evol.">
        <title>Genome-scale phylogeny and comparative genomics of the fungal order Sordariales.</title>
        <authorList>
            <person name="Hensen N."/>
            <person name="Bonometti L."/>
            <person name="Westerberg I."/>
            <person name="Brannstrom I.O."/>
            <person name="Guillou S."/>
            <person name="Cros-Aarteil S."/>
            <person name="Calhoun S."/>
            <person name="Haridas S."/>
            <person name="Kuo A."/>
            <person name="Mondo S."/>
            <person name="Pangilinan J."/>
            <person name="Riley R."/>
            <person name="LaButti K."/>
            <person name="Andreopoulos B."/>
            <person name="Lipzen A."/>
            <person name="Chen C."/>
            <person name="Yan M."/>
            <person name="Daum C."/>
            <person name="Ng V."/>
            <person name="Clum A."/>
            <person name="Steindorff A."/>
            <person name="Ohm R.A."/>
            <person name="Martin F."/>
            <person name="Silar P."/>
            <person name="Natvig D.O."/>
            <person name="Lalanne C."/>
            <person name="Gautier V."/>
            <person name="Ament-Velasquez S.L."/>
            <person name="Kruys A."/>
            <person name="Hutchinson M.I."/>
            <person name="Powell A.J."/>
            <person name="Barry K."/>
            <person name="Miller A.N."/>
            <person name="Grigoriev I.V."/>
            <person name="Debuchy R."/>
            <person name="Gladieux P."/>
            <person name="Hiltunen Thoren M."/>
            <person name="Johannesson H."/>
        </authorList>
    </citation>
    <scope>NUCLEOTIDE SEQUENCE</scope>
    <source>
        <strain evidence="2">PSN309</strain>
    </source>
</reference>
<feature type="compositionally biased region" description="Polar residues" evidence="1">
    <location>
        <begin position="111"/>
        <end position="122"/>
    </location>
</feature>
<feature type="region of interest" description="Disordered" evidence="1">
    <location>
        <begin position="111"/>
        <end position="146"/>
    </location>
</feature>
<accession>A0AAN7AM22</accession>
<keyword evidence="3" id="KW-1185">Reference proteome</keyword>
<dbReference type="AlphaFoldDB" id="A0AAN7AM22"/>
<protein>
    <submittedName>
        <fullName evidence="2">Uncharacterized protein</fullName>
    </submittedName>
</protein>
<name>A0AAN7AM22_9PEZI</name>
<dbReference type="Proteomes" id="UP001302126">
    <property type="component" value="Unassembled WGS sequence"/>
</dbReference>